<gene>
    <name evidence="1" type="ORF">DFH08DRAFT_807982</name>
</gene>
<keyword evidence="2" id="KW-1185">Reference proteome</keyword>
<sequence>MGQVDLMGPSLLWQRARRIRAESYHPKPLPADQKPINVLKKIANDDRIKWEMDLNVHGDRVKWVNDGKEEDWGTYTFRPISSGDCNPKPNSSSATYSFYKSQGRGQCRAVNTKKPKKRSKTVSICYKKVLVLILLIITAEVVRAICNDKQDAEEGAGQTDGYCPCGFRWRYVGMDACRCRIAPKQLRHNQKANLLFAVEHLLEDMVLVAVHCEVEDAAAVQ</sequence>
<organism evidence="1 2">
    <name type="scientific">Mycena albidolilacea</name>
    <dbReference type="NCBI Taxonomy" id="1033008"/>
    <lineage>
        <taxon>Eukaryota</taxon>
        <taxon>Fungi</taxon>
        <taxon>Dikarya</taxon>
        <taxon>Basidiomycota</taxon>
        <taxon>Agaricomycotina</taxon>
        <taxon>Agaricomycetes</taxon>
        <taxon>Agaricomycetidae</taxon>
        <taxon>Agaricales</taxon>
        <taxon>Marasmiineae</taxon>
        <taxon>Mycenaceae</taxon>
        <taxon>Mycena</taxon>
    </lineage>
</organism>
<dbReference type="EMBL" id="JARIHO010000017">
    <property type="protein sequence ID" value="KAJ7348238.1"/>
    <property type="molecule type" value="Genomic_DNA"/>
</dbReference>
<reference evidence="1" key="1">
    <citation type="submission" date="2023-03" db="EMBL/GenBank/DDBJ databases">
        <title>Massive genome expansion in bonnet fungi (Mycena s.s.) driven by repeated elements and novel gene families across ecological guilds.</title>
        <authorList>
            <consortium name="Lawrence Berkeley National Laboratory"/>
            <person name="Harder C.B."/>
            <person name="Miyauchi S."/>
            <person name="Viragh M."/>
            <person name="Kuo A."/>
            <person name="Thoen E."/>
            <person name="Andreopoulos B."/>
            <person name="Lu D."/>
            <person name="Skrede I."/>
            <person name="Drula E."/>
            <person name="Henrissat B."/>
            <person name="Morin E."/>
            <person name="Kohler A."/>
            <person name="Barry K."/>
            <person name="LaButti K."/>
            <person name="Morin E."/>
            <person name="Salamov A."/>
            <person name="Lipzen A."/>
            <person name="Mereny Z."/>
            <person name="Hegedus B."/>
            <person name="Baldrian P."/>
            <person name="Stursova M."/>
            <person name="Weitz H."/>
            <person name="Taylor A."/>
            <person name="Grigoriev I.V."/>
            <person name="Nagy L.G."/>
            <person name="Martin F."/>
            <person name="Kauserud H."/>
        </authorList>
    </citation>
    <scope>NUCLEOTIDE SEQUENCE</scope>
    <source>
        <strain evidence="1">CBHHK002</strain>
    </source>
</reference>
<protein>
    <submittedName>
        <fullName evidence="1">Uncharacterized protein</fullName>
    </submittedName>
</protein>
<evidence type="ECO:0000313" key="1">
    <source>
        <dbReference type="EMBL" id="KAJ7348238.1"/>
    </source>
</evidence>
<proteinExistence type="predicted"/>
<name>A0AAD7ETJ1_9AGAR</name>
<dbReference type="AlphaFoldDB" id="A0AAD7ETJ1"/>
<accession>A0AAD7ETJ1</accession>
<comment type="caution">
    <text evidence="1">The sequence shown here is derived from an EMBL/GenBank/DDBJ whole genome shotgun (WGS) entry which is preliminary data.</text>
</comment>
<evidence type="ECO:0000313" key="2">
    <source>
        <dbReference type="Proteomes" id="UP001218218"/>
    </source>
</evidence>
<dbReference type="Proteomes" id="UP001218218">
    <property type="component" value="Unassembled WGS sequence"/>
</dbReference>